<dbReference type="PROSITE" id="PS50181">
    <property type="entry name" value="FBOX"/>
    <property type="match status" value="1"/>
</dbReference>
<sequence>MIKSIPIDLFLEIFSRLPAKSVAKCVLVSKQWKSILCGQDFTELFLTRSSTRPRLLFAIKEFQNSELHFFSSPQPQNPYEKSSLLVVSPDSHIKVPEDTCRQFCGHASGLMYIHGNSISNNSVHVITNPSTGQCASLPKLKTNVHSKSLLGFDPIDKQFKVLMFVDNGSTRIITLGTGEKRWREILYSFTHRSPLSGGICINGVLYCVAQRTYEKSYEIVCFDVRFEKFNFINAELVYSELINYKGKLGRVGLRHVDTGGSYTIELRLLVLEDVEKGEWSDNVYCLRDDKFLYGSSGYHYVDVAGATAMGDIVLSMIETSKRPFYVFYFNPERKTLQSVEIKGFGDMFDVGNNRVYAFVDHAEDFRFNII</sequence>
<evidence type="ECO:0000259" key="1">
    <source>
        <dbReference type="PROSITE" id="PS50181"/>
    </source>
</evidence>
<feature type="domain" description="F-box" evidence="1">
    <location>
        <begin position="1"/>
        <end position="48"/>
    </location>
</feature>
<dbReference type="OrthoDB" id="1025923at2759"/>
<accession>A0A6D2IG89</accession>
<dbReference type="EMBL" id="CACVBM020001052">
    <property type="protein sequence ID" value="CAA7026590.1"/>
    <property type="molecule type" value="Genomic_DNA"/>
</dbReference>
<dbReference type="Proteomes" id="UP000467841">
    <property type="component" value="Unassembled WGS sequence"/>
</dbReference>
<comment type="caution">
    <text evidence="2">The sequence shown here is derived from an EMBL/GenBank/DDBJ whole genome shotgun (WGS) entry which is preliminary data.</text>
</comment>
<keyword evidence="3" id="KW-1185">Reference proteome</keyword>
<dbReference type="Pfam" id="PF08268">
    <property type="entry name" value="FBA_3"/>
    <property type="match status" value="1"/>
</dbReference>
<evidence type="ECO:0000313" key="3">
    <source>
        <dbReference type="Proteomes" id="UP000467841"/>
    </source>
</evidence>
<dbReference type="InterPro" id="IPR013187">
    <property type="entry name" value="F-box-assoc_dom_typ3"/>
</dbReference>
<dbReference type="PANTHER" id="PTHR31111:SF130">
    <property type="entry name" value="F-BOX ASSOCIATED UBIQUITINATION EFFECTOR FAMILY PROTEIN"/>
    <property type="match status" value="1"/>
</dbReference>
<organism evidence="2 3">
    <name type="scientific">Microthlaspi erraticum</name>
    <dbReference type="NCBI Taxonomy" id="1685480"/>
    <lineage>
        <taxon>Eukaryota</taxon>
        <taxon>Viridiplantae</taxon>
        <taxon>Streptophyta</taxon>
        <taxon>Embryophyta</taxon>
        <taxon>Tracheophyta</taxon>
        <taxon>Spermatophyta</taxon>
        <taxon>Magnoliopsida</taxon>
        <taxon>eudicotyledons</taxon>
        <taxon>Gunneridae</taxon>
        <taxon>Pentapetalae</taxon>
        <taxon>rosids</taxon>
        <taxon>malvids</taxon>
        <taxon>Brassicales</taxon>
        <taxon>Brassicaceae</taxon>
        <taxon>Coluteocarpeae</taxon>
        <taxon>Microthlaspi</taxon>
    </lineage>
</organism>
<dbReference type="AlphaFoldDB" id="A0A6D2IG89"/>
<evidence type="ECO:0000313" key="2">
    <source>
        <dbReference type="EMBL" id="CAA7026590.1"/>
    </source>
</evidence>
<reference evidence="2" key="1">
    <citation type="submission" date="2020-01" db="EMBL/GenBank/DDBJ databases">
        <authorList>
            <person name="Mishra B."/>
        </authorList>
    </citation>
    <scope>NUCLEOTIDE SEQUENCE [LARGE SCALE GENOMIC DNA]</scope>
</reference>
<gene>
    <name evidence="2" type="ORF">MERR_LOCUS13825</name>
</gene>
<dbReference type="Gene3D" id="1.20.1280.50">
    <property type="match status" value="1"/>
</dbReference>
<dbReference type="SUPFAM" id="SSF81383">
    <property type="entry name" value="F-box domain"/>
    <property type="match status" value="1"/>
</dbReference>
<dbReference type="Pfam" id="PF00646">
    <property type="entry name" value="F-box"/>
    <property type="match status" value="1"/>
</dbReference>
<dbReference type="NCBIfam" id="TIGR01640">
    <property type="entry name" value="F_box_assoc_1"/>
    <property type="match status" value="1"/>
</dbReference>
<dbReference type="InterPro" id="IPR001810">
    <property type="entry name" value="F-box_dom"/>
</dbReference>
<protein>
    <recommendedName>
        <fullName evidence="1">F-box domain-containing protein</fullName>
    </recommendedName>
</protein>
<name>A0A6D2IG89_9BRAS</name>
<proteinExistence type="predicted"/>
<dbReference type="PANTHER" id="PTHR31111">
    <property type="entry name" value="BNAA05G37150D PROTEIN-RELATED"/>
    <property type="match status" value="1"/>
</dbReference>
<dbReference type="SMART" id="SM00256">
    <property type="entry name" value="FBOX"/>
    <property type="match status" value="1"/>
</dbReference>
<dbReference type="InterPro" id="IPR036047">
    <property type="entry name" value="F-box-like_dom_sf"/>
</dbReference>
<dbReference type="InterPro" id="IPR017451">
    <property type="entry name" value="F-box-assoc_interact_dom"/>
</dbReference>